<proteinExistence type="predicted"/>
<evidence type="ECO:0000256" key="1">
    <source>
        <dbReference type="SAM" id="MobiDB-lite"/>
    </source>
</evidence>
<dbReference type="PANTHER" id="PTHR23322:SF93">
    <property type="entry name" value="UBX DOMAIN-CONTAINING PROTEIN 8"/>
    <property type="match status" value="1"/>
</dbReference>
<feature type="region of interest" description="Disordered" evidence="1">
    <location>
        <begin position="125"/>
        <end position="146"/>
    </location>
</feature>
<feature type="domain" description="UBX" evidence="2">
    <location>
        <begin position="455"/>
        <end position="533"/>
    </location>
</feature>
<evidence type="ECO:0000313" key="4">
    <source>
        <dbReference type="Proteomes" id="UP001327560"/>
    </source>
</evidence>
<accession>A0AAQ3KWR5</accession>
<dbReference type="InterPro" id="IPR009060">
    <property type="entry name" value="UBA-like_sf"/>
</dbReference>
<dbReference type="PROSITE" id="PS50330">
    <property type="entry name" value="UIM"/>
    <property type="match status" value="1"/>
</dbReference>
<dbReference type="PANTHER" id="PTHR23322">
    <property type="entry name" value="FAS-ASSOCIATED PROTEIN"/>
    <property type="match status" value="1"/>
</dbReference>
<dbReference type="AlphaFoldDB" id="A0AAQ3KWR5"/>
<name>A0AAQ3KWR5_9LILI</name>
<protein>
    <submittedName>
        <fullName evidence="3">Plant UBX domain-containing protein 8 isoform X1</fullName>
    </submittedName>
</protein>
<dbReference type="GO" id="GO:0043130">
    <property type="term" value="F:ubiquitin binding"/>
    <property type="evidence" value="ECO:0007669"/>
    <property type="project" value="TreeGrafter"/>
</dbReference>
<dbReference type="Pfam" id="PF00789">
    <property type="entry name" value="UBX"/>
    <property type="match status" value="1"/>
</dbReference>
<dbReference type="Gene3D" id="1.10.8.10">
    <property type="entry name" value="DNA helicase RuvA subunit, C-terminal domain"/>
    <property type="match status" value="1"/>
</dbReference>
<evidence type="ECO:0000259" key="2">
    <source>
        <dbReference type="PROSITE" id="PS50033"/>
    </source>
</evidence>
<dbReference type="CDD" id="cd14351">
    <property type="entry name" value="UBA_Ubx1_like"/>
    <property type="match status" value="1"/>
</dbReference>
<dbReference type="SMART" id="SM00166">
    <property type="entry name" value="UBX"/>
    <property type="match status" value="1"/>
</dbReference>
<feature type="compositionally biased region" description="Basic and acidic residues" evidence="1">
    <location>
        <begin position="417"/>
        <end position="441"/>
    </location>
</feature>
<dbReference type="SUPFAM" id="SSF54236">
    <property type="entry name" value="Ubiquitin-like"/>
    <property type="match status" value="1"/>
</dbReference>
<dbReference type="InterPro" id="IPR001012">
    <property type="entry name" value="UBX_dom"/>
</dbReference>
<dbReference type="InterPro" id="IPR050730">
    <property type="entry name" value="UBX_domain-protein"/>
</dbReference>
<dbReference type="Gene3D" id="3.10.20.90">
    <property type="entry name" value="Phosphatidylinositol 3-kinase Catalytic Subunit, Chain A, domain 1"/>
    <property type="match status" value="1"/>
</dbReference>
<dbReference type="Pfam" id="PF14555">
    <property type="entry name" value="UBA_4"/>
    <property type="match status" value="1"/>
</dbReference>
<dbReference type="CDD" id="cd01767">
    <property type="entry name" value="UBX"/>
    <property type="match status" value="1"/>
</dbReference>
<feature type="region of interest" description="Disordered" evidence="1">
    <location>
        <begin position="163"/>
        <end position="183"/>
    </location>
</feature>
<organism evidence="3 4">
    <name type="scientific">Canna indica</name>
    <name type="common">Indian-shot</name>
    <dbReference type="NCBI Taxonomy" id="4628"/>
    <lineage>
        <taxon>Eukaryota</taxon>
        <taxon>Viridiplantae</taxon>
        <taxon>Streptophyta</taxon>
        <taxon>Embryophyta</taxon>
        <taxon>Tracheophyta</taxon>
        <taxon>Spermatophyta</taxon>
        <taxon>Magnoliopsida</taxon>
        <taxon>Liliopsida</taxon>
        <taxon>Zingiberales</taxon>
        <taxon>Cannaceae</taxon>
        <taxon>Canna</taxon>
    </lineage>
</organism>
<gene>
    <name evidence="3" type="ORF">Cni_G21866</name>
</gene>
<dbReference type="PROSITE" id="PS50033">
    <property type="entry name" value="UBX"/>
    <property type="match status" value="1"/>
</dbReference>
<dbReference type="EMBL" id="CP136896">
    <property type="protein sequence ID" value="WOL13097.1"/>
    <property type="molecule type" value="Genomic_DNA"/>
</dbReference>
<reference evidence="3 4" key="1">
    <citation type="submission" date="2023-10" db="EMBL/GenBank/DDBJ databases">
        <title>Chromosome-scale genome assembly provides insights into flower coloration mechanisms of Canna indica.</title>
        <authorList>
            <person name="Li C."/>
        </authorList>
    </citation>
    <scope>NUCLEOTIDE SEQUENCE [LARGE SCALE GENOMIC DNA]</scope>
    <source>
        <tissue evidence="3">Flower</tissue>
    </source>
</reference>
<dbReference type="Proteomes" id="UP001327560">
    <property type="component" value="Chromosome 7"/>
</dbReference>
<feature type="region of interest" description="Disordered" evidence="1">
    <location>
        <begin position="417"/>
        <end position="455"/>
    </location>
</feature>
<dbReference type="SUPFAM" id="SSF46934">
    <property type="entry name" value="UBA-like"/>
    <property type="match status" value="1"/>
</dbReference>
<evidence type="ECO:0000313" key="3">
    <source>
        <dbReference type="EMBL" id="WOL13097.1"/>
    </source>
</evidence>
<dbReference type="InterPro" id="IPR029071">
    <property type="entry name" value="Ubiquitin-like_domsf"/>
</dbReference>
<keyword evidence="4" id="KW-1185">Reference proteome</keyword>
<sequence length="537" mass="58950">MASPSRDAIETFISITAAPEAIALQKLEEHGGNLNEAINAHFSEVDRVNMNQGSAPVPREDLMNIDGPVENEPLRPALVDYIGPVIEGVNGNATSHDLEMNGTVVIDDSDNEGMQAVHAVHGARASPDTSFGQHAGPSISPINTTDSNEDLEEEMIRAAIEASRKETEQHGLHGHPKSPAPDDTDLARAVSLSLETAKLERALSGQGAHIGENSSIMEVECAGVDAASRRHGFISAETRTSSQMKSQEISPFVFEDTNNTEAQPSVGESSRHTSSVNAASVDSGQVVYRAPSPQDDMNRIPQHNGHAFTDEWGGISSEEQDEAVMLEAAMFGGIPEGVAFRFGYQPQAMQTGPYQNSVYPQVPRPPSPTLIAQRLLREQQDDEYLASLQVDREKELKAQQEAELQRLEEAAAREAALEKQKIEEEESHRKQLEEEELERKLAAKQASLPPEPSLDNENAVTLLVRMPDGSRRGRRFLKSDKLQFLFDYIDIGKGVKPGSYKLVRPYPRRAFTEEENELSFSELGLTSKQEALFIELI</sequence>
<dbReference type="InterPro" id="IPR003903">
    <property type="entry name" value="UIM_dom"/>
</dbReference>